<protein>
    <submittedName>
        <fullName evidence="2">Uncharacterized protein</fullName>
    </submittedName>
</protein>
<sequence length="111" mass="12955">MHTFMFIVAILLLFSSAFTDGSNHLCNESVPLFPESKGEEIHALLPRDRYINFTPDKKEYQGLGPEKIPYGYLKEMLLHFESTSEEGYLEARIFLTSMKKMKQYIYMKFTA</sequence>
<accession>A0AC35FMX6</accession>
<name>A0AC35FMX6_9BILA</name>
<dbReference type="WBParaSite" id="PS1159_v2.g18665.t1">
    <property type="protein sequence ID" value="PS1159_v2.g18665.t1"/>
    <property type="gene ID" value="PS1159_v2.g18665"/>
</dbReference>
<evidence type="ECO:0000313" key="1">
    <source>
        <dbReference type="Proteomes" id="UP000887580"/>
    </source>
</evidence>
<dbReference type="Proteomes" id="UP000887580">
    <property type="component" value="Unplaced"/>
</dbReference>
<evidence type="ECO:0000313" key="2">
    <source>
        <dbReference type="WBParaSite" id="PS1159_v2.g18665.t1"/>
    </source>
</evidence>
<reference evidence="2" key="1">
    <citation type="submission" date="2022-11" db="UniProtKB">
        <authorList>
            <consortium name="WormBaseParasite"/>
        </authorList>
    </citation>
    <scope>IDENTIFICATION</scope>
</reference>
<proteinExistence type="predicted"/>
<organism evidence="1 2">
    <name type="scientific">Panagrolaimus sp. PS1159</name>
    <dbReference type="NCBI Taxonomy" id="55785"/>
    <lineage>
        <taxon>Eukaryota</taxon>
        <taxon>Metazoa</taxon>
        <taxon>Ecdysozoa</taxon>
        <taxon>Nematoda</taxon>
        <taxon>Chromadorea</taxon>
        <taxon>Rhabditida</taxon>
        <taxon>Tylenchina</taxon>
        <taxon>Panagrolaimomorpha</taxon>
        <taxon>Panagrolaimoidea</taxon>
        <taxon>Panagrolaimidae</taxon>
        <taxon>Panagrolaimus</taxon>
    </lineage>
</organism>